<dbReference type="EMBL" id="CAEY01001900">
    <property type="status" value="NOT_ANNOTATED_CDS"/>
    <property type="molecule type" value="Genomic_DNA"/>
</dbReference>
<dbReference type="KEGG" id="tut:107362158"/>
<organism evidence="1 2">
    <name type="scientific">Tetranychus urticae</name>
    <name type="common">Two-spotted spider mite</name>
    <dbReference type="NCBI Taxonomy" id="32264"/>
    <lineage>
        <taxon>Eukaryota</taxon>
        <taxon>Metazoa</taxon>
        <taxon>Ecdysozoa</taxon>
        <taxon>Arthropoda</taxon>
        <taxon>Chelicerata</taxon>
        <taxon>Arachnida</taxon>
        <taxon>Acari</taxon>
        <taxon>Acariformes</taxon>
        <taxon>Trombidiformes</taxon>
        <taxon>Prostigmata</taxon>
        <taxon>Eleutherengona</taxon>
        <taxon>Raphignathae</taxon>
        <taxon>Tetranychoidea</taxon>
        <taxon>Tetranychidae</taxon>
        <taxon>Tetranychus</taxon>
    </lineage>
</organism>
<dbReference type="HOGENOM" id="CLU_029073_1_0_1"/>
<dbReference type="AlphaFoldDB" id="T1KAA2"/>
<evidence type="ECO:0000313" key="1">
    <source>
        <dbReference type="EnsemblMetazoa" id="tetur07g07820.1"/>
    </source>
</evidence>
<dbReference type="OrthoDB" id="423607at2759"/>
<dbReference type="InterPro" id="IPR032675">
    <property type="entry name" value="LRR_dom_sf"/>
</dbReference>
<sequence length="391" mass="46055">MLINEIPDDCLLAIFDHMSHLCDLINCYKVCVKWSYLITKRTKKVKYLIYQRVYSSDTVYYREMCKIDSTCLSKLFTNLIIVELSFNLNPTYEDAIEFVKKQRFLKGLINRIDLPVETYCVIFNILCNNIQLEMLSVQYFNPNNLRNGSSIKQLVVRNHSLAALKRHSHYLPNLERLKITIYVPDNPYDGPVLKKLKILELSFHAPWDSIIFYGLQFMDSCPNLQSAHIKMAANTYFFDETLKHKCLQDLVLQSSDFYNGISTSTRVGNENDLKRLLMKYPNLKHLALRGAWKITEEHIEQLFHILPNLVVLDVRKCYEVTQEAADYVKDYCKRYGRSIKFYFDGNEHEIKSDWPQLSIKHEAISLGFDFMKNCFLRQHDFLPNFLIPIDY</sequence>
<dbReference type="Proteomes" id="UP000015104">
    <property type="component" value="Unassembled WGS sequence"/>
</dbReference>
<dbReference type="Gene3D" id="1.20.1280.50">
    <property type="match status" value="1"/>
</dbReference>
<dbReference type="SUPFAM" id="SSF52047">
    <property type="entry name" value="RNI-like"/>
    <property type="match status" value="1"/>
</dbReference>
<evidence type="ECO:0000313" key="2">
    <source>
        <dbReference type="Proteomes" id="UP000015104"/>
    </source>
</evidence>
<gene>
    <name evidence="1" type="primary">107362158</name>
</gene>
<keyword evidence="2" id="KW-1185">Reference proteome</keyword>
<protein>
    <recommendedName>
        <fullName evidence="3">F-box domain-containing protein</fullName>
    </recommendedName>
</protein>
<accession>T1KAA2</accession>
<dbReference type="Gene3D" id="3.80.10.10">
    <property type="entry name" value="Ribonuclease Inhibitor"/>
    <property type="match status" value="1"/>
</dbReference>
<dbReference type="EnsemblMetazoa" id="tetur07g07820.1">
    <property type="protein sequence ID" value="tetur07g07820.1"/>
    <property type="gene ID" value="tetur07g07820"/>
</dbReference>
<reference evidence="2" key="1">
    <citation type="submission" date="2011-08" db="EMBL/GenBank/DDBJ databases">
        <authorList>
            <person name="Rombauts S."/>
        </authorList>
    </citation>
    <scope>NUCLEOTIDE SEQUENCE</scope>
    <source>
        <strain evidence="2">London</strain>
    </source>
</reference>
<proteinExistence type="predicted"/>
<reference evidence="1" key="2">
    <citation type="submission" date="2015-06" db="UniProtKB">
        <authorList>
            <consortium name="EnsemblMetazoa"/>
        </authorList>
    </citation>
    <scope>IDENTIFICATION</scope>
</reference>
<evidence type="ECO:0008006" key="3">
    <source>
        <dbReference type="Google" id="ProtNLM"/>
    </source>
</evidence>
<name>T1KAA2_TETUR</name>